<dbReference type="Proteomes" id="UP001469553">
    <property type="component" value="Unassembled WGS sequence"/>
</dbReference>
<dbReference type="EMBL" id="JAHRIP010024264">
    <property type="protein sequence ID" value="MEQ2289688.1"/>
    <property type="molecule type" value="Genomic_DNA"/>
</dbReference>
<evidence type="ECO:0000313" key="2">
    <source>
        <dbReference type="Proteomes" id="UP001469553"/>
    </source>
</evidence>
<keyword evidence="2" id="KW-1185">Reference proteome</keyword>
<organism evidence="1 2">
    <name type="scientific">Ameca splendens</name>
    <dbReference type="NCBI Taxonomy" id="208324"/>
    <lineage>
        <taxon>Eukaryota</taxon>
        <taxon>Metazoa</taxon>
        <taxon>Chordata</taxon>
        <taxon>Craniata</taxon>
        <taxon>Vertebrata</taxon>
        <taxon>Euteleostomi</taxon>
        <taxon>Actinopterygii</taxon>
        <taxon>Neopterygii</taxon>
        <taxon>Teleostei</taxon>
        <taxon>Neoteleostei</taxon>
        <taxon>Acanthomorphata</taxon>
        <taxon>Ovalentaria</taxon>
        <taxon>Atherinomorphae</taxon>
        <taxon>Cyprinodontiformes</taxon>
        <taxon>Goodeidae</taxon>
        <taxon>Ameca</taxon>
    </lineage>
</organism>
<evidence type="ECO:0000313" key="1">
    <source>
        <dbReference type="EMBL" id="MEQ2289688.1"/>
    </source>
</evidence>
<feature type="non-terminal residue" evidence="1">
    <location>
        <position position="1"/>
    </location>
</feature>
<accession>A0ABV0Y7C3</accession>
<protein>
    <submittedName>
        <fullName evidence="1">Uncharacterized protein</fullName>
    </submittedName>
</protein>
<sequence>RPHSHIQTLKKTSAAVGGVTAQRRWSCFGVCRKKHANEVISHWLCSSHWLPAGTIRARSNFQRGIPSRSMRRSLCFQHQPGM</sequence>
<reference evidence="1 2" key="1">
    <citation type="submission" date="2021-06" db="EMBL/GenBank/DDBJ databases">
        <authorList>
            <person name="Palmer J.M."/>
        </authorList>
    </citation>
    <scope>NUCLEOTIDE SEQUENCE [LARGE SCALE GENOMIC DNA]</scope>
    <source>
        <strain evidence="1 2">AS_MEX2019</strain>
        <tissue evidence="1">Muscle</tissue>
    </source>
</reference>
<name>A0ABV0Y7C3_9TELE</name>
<proteinExistence type="predicted"/>
<gene>
    <name evidence="1" type="ORF">AMECASPLE_035821</name>
</gene>
<comment type="caution">
    <text evidence="1">The sequence shown here is derived from an EMBL/GenBank/DDBJ whole genome shotgun (WGS) entry which is preliminary data.</text>
</comment>